<evidence type="ECO:0000313" key="2">
    <source>
        <dbReference type="EMBL" id="MDC8012886.1"/>
    </source>
</evidence>
<name>A0A9X3YKY0_9GAMM</name>
<comment type="caution">
    <text evidence="2">The sequence shown here is derived from an EMBL/GenBank/DDBJ whole genome shotgun (WGS) entry which is preliminary data.</text>
</comment>
<dbReference type="AlphaFoldDB" id="A0A9X3YKY0"/>
<evidence type="ECO:0000313" key="3">
    <source>
        <dbReference type="Proteomes" id="UP001139971"/>
    </source>
</evidence>
<dbReference type="Gene3D" id="3.30.750.24">
    <property type="entry name" value="STAS domain"/>
    <property type="match status" value="1"/>
</dbReference>
<dbReference type="SUPFAM" id="SSF52091">
    <property type="entry name" value="SpoIIaa-like"/>
    <property type="match status" value="1"/>
</dbReference>
<feature type="domain" description="STAS" evidence="1">
    <location>
        <begin position="1"/>
        <end position="94"/>
    </location>
</feature>
<dbReference type="EMBL" id="JAOVZO020000014">
    <property type="protein sequence ID" value="MDC8012886.1"/>
    <property type="molecule type" value="Genomic_DNA"/>
</dbReference>
<dbReference type="PROSITE" id="PS50801">
    <property type="entry name" value="STAS"/>
    <property type="match status" value="1"/>
</dbReference>
<organism evidence="2 3">
    <name type="scientific">Tahibacter soli</name>
    <dbReference type="NCBI Taxonomy" id="2983605"/>
    <lineage>
        <taxon>Bacteria</taxon>
        <taxon>Pseudomonadati</taxon>
        <taxon>Pseudomonadota</taxon>
        <taxon>Gammaproteobacteria</taxon>
        <taxon>Lysobacterales</taxon>
        <taxon>Rhodanobacteraceae</taxon>
        <taxon>Tahibacter</taxon>
    </lineage>
</organism>
<evidence type="ECO:0000259" key="1">
    <source>
        <dbReference type="PROSITE" id="PS50801"/>
    </source>
</evidence>
<keyword evidence="3" id="KW-1185">Reference proteome</keyword>
<proteinExistence type="predicted"/>
<dbReference type="Pfam" id="PF13466">
    <property type="entry name" value="STAS_2"/>
    <property type="match status" value="1"/>
</dbReference>
<dbReference type="InterPro" id="IPR058548">
    <property type="entry name" value="MlaB-like_STAS"/>
</dbReference>
<sequence>MNRLTLESDLGIESVDALKHTLMPLVAEHDVVVLDASGVDRIHSAALQTLCAFALERRAAGRALRYDGVAPEFADAARLLALDVPLGLAAGGVS</sequence>
<gene>
    <name evidence="2" type="ORF">OD750_010050</name>
</gene>
<protein>
    <submittedName>
        <fullName evidence="2">STAS domain-containing protein</fullName>
    </submittedName>
</protein>
<reference evidence="2" key="1">
    <citation type="submission" date="2023-02" db="EMBL/GenBank/DDBJ databases">
        <title>Tahibacter soli sp. nov. isolated from soil.</title>
        <authorList>
            <person name="Baek J.H."/>
            <person name="Lee J.K."/>
            <person name="Choi D.G."/>
            <person name="Jeon C.O."/>
        </authorList>
    </citation>
    <scope>NUCLEOTIDE SEQUENCE</scope>
    <source>
        <strain evidence="2">BL</strain>
    </source>
</reference>
<dbReference type="RefSeq" id="WP_263545302.1">
    <property type="nucleotide sequence ID" value="NZ_JAOVZO020000014.1"/>
</dbReference>
<dbReference type="Proteomes" id="UP001139971">
    <property type="component" value="Unassembled WGS sequence"/>
</dbReference>
<dbReference type="InterPro" id="IPR036513">
    <property type="entry name" value="STAS_dom_sf"/>
</dbReference>
<dbReference type="InterPro" id="IPR002645">
    <property type="entry name" value="STAS_dom"/>
</dbReference>
<accession>A0A9X3YKY0</accession>